<evidence type="ECO:0000256" key="4">
    <source>
        <dbReference type="PROSITE-ProRule" id="PRU00175"/>
    </source>
</evidence>
<evidence type="ECO:0000256" key="1">
    <source>
        <dbReference type="ARBA" id="ARBA00022723"/>
    </source>
</evidence>
<dbReference type="InterPro" id="IPR001841">
    <property type="entry name" value="Znf_RING"/>
</dbReference>
<sequence>MGQVLCVAPFASAPFASAPSCVSKEYDSTLWTSIDLKVAIDEANSTCAGLAKKGEQRVKFRMEGGDDATALPKSGLFWRAAVTIRPWRQCDGGEEEASARLLSLPEFARTYQFIKDTCNPSRRPSAPSAPSSAASSGRSSVSTECTDKCGVCYERKPDTVLACMHAFCESCVSEWSHVDATCPLCRNAISDESECFVDVAYPSREDLNAYLISSFFD</sequence>
<evidence type="ECO:0000256" key="2">
    <source>
        <dbReference type="ARBA" id="ARBA00022771"/>
    </source>
</evidence>
<organism evidence="8">
    <name type="scientific">Salpingoeca rosetta (strain ATCC 50818 / BSB-021)</name>
    <dbReference type="NCBI Taxonomy" id="946362"/>
    <lineage>
        <taxon>Eukaryota</taxon>
        <taxon>Choanoflagellata</taxon>
        <taxon>Craspedida</taxon>
        <taxon>Salpingoecidae</taxon>
        <taxon>Salpingoeca</taxon>
    </lineage>
</organism>
<reference evidence="7" key="1">
    <citation type="submission" date="2009-08" db="EMBL/GenBank/DDBJ databases">
        <title>Annotation of Salpingoeca rosetta.</title>
        <authorList>
            <consortium name="The Broad Institute Genome Sequencing Platform"/>
            <person name="Russ C."/>
            <person name="Cuomo C."/>
            <person name="Burger G."/>
            <person name="Gray M.W."/>
            <person name="Holland P.W.H."/>
            <person name="King N."/>
            <person name="Lang F.B.F."/>
            <person name="Roger A.J."/>
            <person name="Ruiz-Trillo I."/>
            <person name="Young S.K."/>
            <person name="Zeng Q."/>
            <person name="Gargeya S."/>
            <person name="Alvarado L."/>
            <person name="Berlin A."/>
            <person name="Chapman S.B."/>
            <person name="Chen Z."/>
            <person name="Freedman E."/>
            <person name="Gellesch M."/>
            <person name="Goldberg J."/>
            <person name="Griggs A."/>
            <person name="Gujja S."/>
            <person name="Heilman E."/>
            <person name="Heiman D."/>
            <person name="Howarth C."/>
            <person name="Mehta T."/>
            <person name="Neiman D."/>
            <person name="Pearson M."/>
            <person name="Roberts A."/>
            <person name="Saif S."/>
            <person name="Shea T."/>
            <person name="Shenoy N."/>
            <person name="Sisk P."/>
            <person name="Stolte C."/>
            <person name="Sykes S."/>
            <person name="White J."/>
            <person name="Yandava C."/>
            <person name="Haas B."/>
            <person name="Nusbaum C."/>
            <person name="Birren B."/>
        </authorList>
    </citation>
    <scope>NUCLEOTIDE SEQUENCE [LARGE SCALE GENOMIC DNA]</scope>
    <source>
        <strain evidence="7">ATCC 50818</strain>
    </source>
</reference>
<dbReference type="Pfam" id="PF13639">
    <property type="entry name" value="zf-RING_2"/>
    <property type="match status" value="1"/>
</dbReference>
<dbReference type="GO" id="GO:0008270">
    <property type="term" value="F:zinc ion binding"/>
    <property type="evidence" value="ECO:0007669"/>
    <property type="project" value="UniProtKB-KW"/>
</dbReference>
<dbReference type="RefSeq" id="XP_004997126.1">
    <property type="nucleotide sequence ID" value="XM_004997069.1"/>
</dbReference>
<dbReference type="OrthoDB" id="1630758at2759"/>
<dbReference type="Proteomes" id="UP000007799">
    <property type="component" value="Unassembled WGS sequence"/>
</dbReference>
<feature type="domain" description="RING-type" evidence="6">
    <location>
        <begin position="149"/>
        <end position="186"/>
    </location>
</feature>
<dbReference type="Gene3D" id="3.30.40.10">
    <property type="entry name" value="Zinc/RING finger domain, C3HC4 (zinc finger)"/>
    <property type="match status" value="1"/>
</dbReference>
<dbReference type="FunCoup" id="F2U0Z1">
    <property type="interactions" value="367"/>
</dbReference>
<dbReference type="eggNOG" id="KOG1039">
    <property type="taxonomic scope" value="Eukaryota"/>
</dbReference>
<keyword evidence="8" id="KW-1185">Reference proteome</keyword>
<keyword evidence="2 4" id="KW-0863">Zinc-finger</keyword>
<dbReference type="EMBL" id="GL832958">
    <property type="protein sequence ID" value="EGD80565.1"/>
    <property type="molecule type" value="Genomic_DNA"/>
</dbReference>
<proteinExistence type="predicted"/>
<dbReference type="SMART" id="SM00184">
    <property type="entry name" value="RING"/>
    <property type="match status" value="1"/>
</dbReference>
<evidence type="ECO:0000313" key="8">
    <source>
        <dbReference type="Proteomes" id="UP000007799"/>
    </source>
</evidence>
<feature type="region of interest" description="Disordered" evidence="5">
    <location>
        <begin position="118"/>
        <end position="144"/>
    </location>
</feature>
<evidence type="ECO:0000256" key="5">
    <source>
        <dbReference type="SAM" id="MobiDB-lite"/>
    </source>
</evidence>
<dbReference type="PROSITE" id="PS50089">
    <property type="entry name" value="ZF_RING_2"/>
    <property type="match status" value="1"/>
</dbReference>
<protein>
    <recommendedName>
        <fullName evidence="6">RING-type domain-containing protein</fullName>
    </recommendedName>
</protein>
<keyword evidence="1" id="KW-0479">Metal-binding</keyword>
<dbReference type="PANTHER" id="PTHR12109">
    <property type="entry name" value="RING FINGER PROTEIN 141-RELATED"/>
    <property type="match status" value="1"/>
</dbReference>
<dbReference type="PROSITE" id="PS00518">
    <property type="entry name" value="ZF_RING_1"/>
    <property type="match status" value="1"/>
</dbReference>
<dbReference type="GeneID" id="16077721"/>
<evidence type="ECO:0000256" key="3">
    <source>
        <dbReference type="ARBA" id="ARBA00022833"/>
    </source>
</evidence>
<dbReference type="STRING" id="946362.F2U0Z1"/>
<dbReference type="InterPro" id="IPR013083">
    <property type="entry name" value="Znf_RING/FYVE/PHD"/>
</dbReference>
<name>F2U0Z1_SALR5</name>
<dbReference type="SUPFAM" id="SSF57850">
    <property type="entry name" value="RING/U-box"/>
    <property type="match status" value="1"/>
</dbReference>
<dbReference type="InParanoid" id="F2U0Z1"/>
<gene>
    <name evidence="7" type="ORF">PTSG_01157</name>
</gene>
<keyword evidence="3" id="KW-0862">Zinc</keyword>
<evidence type="ECO:0000259" key="6">
    <source>
        <dbReference type="PROSITE" id="PS50089"/>
    </source>
</evidence>
<dbReference type="KEGG" id="sre:PTSG_01157"/>
<evidence type="ECO:0000313" key="7">
    <source>
        <dbReference type="EMBL" id="EGD80565.1"/>
    </source>
</evidence>
<feature type="compositionally biased region" description="Low complexity" evidence="5">
    <location>
        <begin position="120"/>
        <end position="142"/>
    </location>
</feature>
<dbReference type="InterPro" id="IPR017907">
    <property type="entry name" value="Znf_RING_CS"/>
</dbReference>
<dbReference type="InterPro" id="IPR047126">
    <property type="entry name" value="RNF141-like"/>
</dbReference>
<accession>F2U0Z1</accession>
<dbReference type="AlphaFoldDB" id="F2U0Z1"/>